<dbReference type="InterPro" id="IPR002104">
    <property type="entry name" value="Integrase_catalytic"/>
</dbReference>
<feature type="domain" description="Tyr recombinase" evidence="4">
    <location>
        <begin position="17"/>
        <end position="206"/>
    </location>
</feature>
<dbReference type="GO" id="GO:0006310">
    <property type="term" value="P:DNA recombination"/>
    <property type="evidence" value="ECO:0007669"/>
    <property type="project" value="UniProtKB-KW"/>
</dbReference>
<gene>
    <name evidence="5" type="ORF">J3U87_34360</name>
</gene>
<dbReference type="KEGG" id="scor:J3U87_34360"/>
<protein>
    <submittedName>
        <fullName evidence="5">Tyrosine-type recombinase/integrase</fullName>
    </submittedName>
</protein>
<evidence type="ECO:0000259" key="4">
    <source>
        <dbReference type="PROSITE" id="PS51898"/>
    </source>
</evidence>
<name>A0A8A4TP12_SULCO</name>
<organism evidence="5 6">
    <name type="scientific">Sulfidibacter corallicola</name>
    <dbReference type="NCBI Taxonomy" id="2818388"/>
    <lineage>
        <taxon>Bacteria</taxon>
        <taxon>Pseudomonadati</taxon>
        <taxon>Acidobacteriota</taxon>
        <taxon>Holophagae</taxon>
        <taxon>Acanthopleuribacterales</taxon>
        <taxon>Acanthopleuribacteraceae</taxon>
        <taxon>Sulfidibacter</taxon>
    </lineage>
</organism>
<dbReference type="EMBL" id="CP071793">
    <property type="protein sequence ID" value="QTD50698.1"/>
    <property type="molecule type" value="Genomic_DNA"/>
</dbReference>
<evidence type="ECO:0000256" key="1">
    <source>
        <dbReference type="ARBA" id="ARBA00008857"/>
    </source>
</evidence>
<keyword evidence="6" id="KW-1185">Reference proteome</keyword>
<dbReference type="Proteomes" id="UP000663929">
    <property type="component" value="Chromosome"/>
</dbReference>
<evidence type="ECO:0000313" key="5">
    <source>
        <dbReference type="EMBL" id="QTD50698.1"/>
    </source>
</evidence>
<dbReference type="PANTHER" id="PTHR30629">
    <property type="entry name" value="PROPHAGE INTEGRASE"/>
    <property type="match status" value="1"/>
</dbReference>
<dbReference type="PROSITE" id="PS51898">
    <property type="entry name" value="TYR_RECOMBINASE"/>
    <property type="match status" value="1"/>
</dbReference>
<dbReference type="SUPFAM" id="SSF56349">
    <property type="entry name" value="DNA breaking-rejoining enzymes"/>
    <property type="match status" value="1"/>
</dbReference>
<proteinExistence type="inferred from homology"/>
<accession>A0A8A4TP12</accession>
<dbReference type="AlphaFoldDB" id="A0A8A4TP12"/>
<evidence type="ECO:0000313" key="6">
    <source>
        <dbReference type="Proteomes" id="UP000663929"/>
    </source>
</evidence>
<dbReference type="InterPro" id="IPR050808">
    <property type="entry name" value="Phage_Integrase"/>
</dbReference>
<dbReference type="Gene3D" id="1.10.443.10">
    <property type="entry name" value="Intergrase catalytic core"/>
    <property type="match status" value="1"/>
</dbReference>
<keyword evidence="2" id="KW-0229">DNA integration</keyword>
<evidence type="ECO:0000256" key="3">
    <source>
        <dbReference type="ARBA" id="ARBA00023172"/>
    </source>
</evidence>
<dbReference type="GO" id="GO:0015074">
    <property type="term" value="P:DNA integration"/>
    <property type="evidence" value="ECO:0007669"/>
    <property type="project" value="UniProtKB-KW"/>
</dbReference>
<dbReference type="PANTHER" id="PTHR30629:SF2">
    <property type="entry name" value="PROPHAGE INTEGRASE INTS-RELATED"/>
    <property type="match status" value="1"/>
</dbReference>
<comment type="similarity">
    <text evidence="1">Belongs to the 'phage' integrase family.</text>
</comment>
<dbReference type="InterPro" id="IPR013762">
    <property type="entry name" value="Integrase-like_cat_sf"/>
</dbReference>
<dbReference type="RefSeq" id="WP_237380613.1">
    <property type="nucleotide sequence ID" value="NZ_CP071793.1"/>
</dbReference>
<dbReference type="Pfam" id="PF00589">
    <property type="entry name" value="Phage_integrase"/>
    <property type="match status" value="1"/>
</dbReference>
<keyword evidence="3" id="KW-0233">DNA recombination</keyword>
<reference evidence="5" key="1">
    <citation type="submission" date="2021-03" db="EMBL/GenBank/DDBJ databases">
        <title>Acanthopleuribacteraceae sp. M133.</title>
        <authorList>
            <person name="Wang G."/>
        </authorList>
    </citation>
    <scope>NUCLEOTIDE SEQUENCE</scope>
    <source>
        <strain evidence="5">M133</strain>
    </source>
</reference>
<dbReference type="InterPro" id="IPR011010">
    <property type="entry name" value="DNA_brk_join_enz"/>
</dbReference>
<evidence type="ECO:0000256" key="2">
    <source>
        <dbReference type="ARBA" id="ARBA00022908"/>
    </source>
</evidence>
<dbReference type="GO" id="GO:0003677">
    <property type="term" value="F:DNA binding"/>
    <property type="evidence" value="ECO:0007669"/>
    <property type="project" value="InterPro"/>
</dbReference>
<sequence>MKFILGDAWKYEPKEGAVVCFEDLGKYVAFLEFWIKNSRRKSALSHYRAYLLCLFTGLRFHEAATLTWDCVNLQSGVVTITAEHSKTKRPHMVYLTPHTKELLLEARMRSPVVSPMVFPPVGGGKSPHIVLQSHLSREIESTILGYPFSTHAHRRTFCCYAQVGVGISFPVVQKMLNHSARGQSVNERSYFMLQRFKPGALRDEFEAVSNGLVELRNEWLAEHQSELCLPGQAEVVKLANWERERVELLPMAVGSM</sequence>